<feature type="compositionally biased region" description="Basic and acidic residues" evidence="1">
    <location>
        <begin position="87"/>
        <end position="100"/>
    </location>
</feature>
<feature type="region of interest" description="Disordered" evidence="1">
    <location>
        <begin position="307"/>
        <end position="357"/>
    </location>
</feature>
<evidence type="ECO:0000313" key="2">
    <source>
        <dbReference type="EMBL" id="CEM25915.1"/>
    </source>
</evidence>
<feature type="region of interest" description="Disordered" evidence="1">
    <location>
        <begin position="375"/>
        <end position="404"/>
    </location>
</feature>
<proteinExistence type="predicted"/>
<feature type="compositionally biased region" description="Polar residues" evidence="1">
    <location>
        <begin position="273"/>
        <end position="284"/>
    </location>
</feature>
<dbReference type="VEuPathDB" id="CryptoDB:Cvel_4427"/>
<organism evidence="2">
    <name type="scientific">Chromera velia CCMP2878</name>
    <dbReference type="NCBI Taxonomy" id="1169474"/>
    <lineage>
        <taxon>Eukaryota</taxon>
        <taxon>Sar</taxon>
        <taxon>Alveolata</taxon>
        <taxon>Colpodellida</taxon>
        <taxon>Chromeraceae</taxon>
        <taxon>Chromera</taxon>
    </lineage>
</organism>
<feature type="region of interest" description="Disordered" evidence="1">
    <location>
        <begin position="256"/>
        <end position="286"/>
    </location>
</feature>
<feature type="compositionally biased region" description="Basic and acidic residues" evidence="1">
    <location>
        <begin position="143"/>
        <end position="154"/>
    </location>
</feature>
<feature type="compositionally biased region" description="Polar residues" evidence="1">
    <location>
        <begin position="166"/>
        <end position="175"/>
    </location>
</feature>
<dbReference type="EMBL" id="CDMZ01001026">
    <property type="protein sequence ID" value="CEM25915.1"/>
    <property type="molecule type" value="Genomic_DNA"/>
</dbReference>
<dbReference type="AlphaFoldDB" id="A0A0G4GAD3"/>
<protein>
    <submittedName>
        <fullName evidence="2">Uncharacterized protein</fullName>
    </submittedName>
</protein>
<reference evidence="2" key="1">
    <citation type="submission" date="2014-11" db="EMBL/GenBank/DDBJ databases">
        <authorList>
            <person name="Otto D Thomas"/>
            <person name="Naeem Raeece"/>
        </authorList>
    </citation>
    <scope>NUCLEOTIDE SEQUENCE</scope>
</reference>
<feature type="compositionally biased region" description="Basic and acidic residues" evidence="1">
    <location>
        <begin position="55"/>
        <end position="79"/>
    </location>
</feature>
<gene>
    <name evidence="2" type="ORF">Cvel_4427</name>
</gene>
<name>A0A0G4GAD3_9ALVE</name>
<evidence type="ECO:0000256" key="1">
    <source>
        <dbReference type="SAM" id="MobiDB-lite"/>
    </source>
</evidence>
<accession>A0A0G4GAD3</accession>
<feature type="compositionally biased region" description="Low complexity" evidence="1">
    <location>
        <begin position="325"/>
        <end position="346"/>
    </location>
</feature>
<sequence>MHAVFRSLPAESSKSNEPTAAPAGGAGEGPSSGGSPVPGPVLDATKEAAAAVQARLKEALKEGPNRTKEFHQRIDELTSRLDQMYMEENRRKTREKERPNRRLGAGAEKDRGGAPSEKETVGAASSVATSRHTGGGWRRWRTKNFEKQGEETPKDKKRGLFGGRRNFSSANNAVVSHTARGGQQGGGVSRVSSEASVQVHDAQGGGRDGRGGLCTEREGRIVRIACSQAEGEVRDPANPPGVVSHSHPQNVTRSLEYSNANAGGGGGTRIPVKSNSSVLPSNAPAQPVPRLKALQYSALMESIQNVREEPELSLQQRTTPRDSEPAVPVSSASSLNASLHPPLSASGAGEGLKEGTEASPVSLFEVARQRKSANLADEAADGLEQPAGEGGEGKNALSCRNPAKGVKLPTLQLSACSRTD</sequence>
<feature type="region of interest" description="Disordered" evidence="1">
    <location>
        <begin position="1"/>
        <end position="213"/>
    </location>
</feature>
<feature type="compositionally biased region" description="Basic and acidic residues" evidence="1">
    <location>
        <begin position="107"/>
        <end position="120"/>
    </location>
</feature>